<evidence type="ECO:0000313" key="1">
    <source>
        <dbReference type="EMBL" id="GIY33298.1"/>
    </source>
</evidence>
<evidence type="ECO:0000313" key="2">
    <source>
        <dbReference type="Proteomes" id="UP001054837"/>
    </source>
</evidence>
<gene>
    <name evidence="1" type="ORF">CDAR_382871</name>
</gene>
<dbReference type="EMBL" id="BPLQ01007926">
    <property type="protein sequence ID" value="GIY33298.1"/>
    <property type="molecule type" value="Genomic_DNA"/>
</dbReference>
<proteinExistence type="predicted"/>
<reference evidence="1 2" key="1">
    <citation type="submission" date="2021-06" db="EMBL/GenBank/DDBJ databases">
        <title>Caerostris darwini draft genome.</title>
        <authorList>
            <person name="Kono N."/>
            <person name="Arakawa K."/>
        </authorList>
    </citation>
    <scope>NUCLEOTIDE SEQUENCE [LARGE SCALE GENOMIC DNA]</scope>
</reference>
<protein>
    <submittedName>
        <fullName evidence="1">Uncharacterized protein</fullName>
    </submittedName>
</protein>
<accession>A0AAV4SFX2</accession>
<dbReference type="Proteomes" id="UP001054837">
    <property type="component" value="Unassembled WGS sequence"/>
</dbReference>
<sequence length="96" mass="11110">MKQVYKIRKLKLTPSPTFKERVSIIAFSAKHSPTGFSRLCKGQENSFTTHPFLYDNRISLRLAPSVFVHPVFHPPLFISVVNIGNHRKDYPPREVF</sequence>
<organism evidence="1 2">
    <name type="scientific">Caerostris darwini</name>
    <dbReference type="NCBI Taxonomy" id="1538125"/>
    <lineage>
        <taxon>Eukaryota</taxon>
        <taxon>Metazoa</taxon>
        <taxon>Ecdysozoa</taxon>
        <taxon>Arthropoda</taxon>
        <taxon>Chelicerata</taxon>
        <taxon>Arachnida</taxon>
        <taxon>Araneae</taxon>
        <taxon>Araneomorphae</taxon>
        <taxon>Entelegynae</taxon>
        <taxon>Araneoidea</taxon>
        <taxon>Araneidae</taxon>
        <taxon>Caerostris</taxon>
    </lineage>
</organism>
<keyword evidence="2" id="KW-1185">Reference proteome</keyword>
<name>A0AAV4SFX2_9ARAC</name>
<comment type="caution">
    <text evidence="1">The sequence shown here is derived from an EMBL/GenBank/DDBJ whole genome shotgun (WGS) entry which is preliminary data.</text>
</comment>
<dbReference type="AlphaFoldDB" id="A0AAV4SFX2"/>